<evidence type="ECO:0000313" key="1">
    <source>
        <dbReference type="EMBL" id="TAA17475.1"/>
    </source>
</evidence>
<comment type="caution">
    <text evidence="1">The sequence shown here is derived from an EMBL/GenBank/DDBJ whole genome shotgun (WGS) entry which is preliminary data.</text>
</comment>
<accession>A0ABY1WAD0</accession>
<dbReference type="RefSeq" id="WP_130531869.1">
    <property type="nucleotide sequence ID" value="NZ_SHMD01000006.1"/>
</dbReference>
<gene>
    <name evidence="1" type="ORF">EA658_16780</name>
</gene>
<dbReference type="EMBL" id="SHME01000005">
    <property type="protein sequence ID" value="TAA17475.1"/>
    <property type="molecule type" value="Genomic_DNA"/>
</dbReference>
<protein>
    <submittedName>
        <fullName evidence="1">Transcriptional regulator</fullName>
    </submittedName>
</protein>
<organism evidence="1 2">
    <name type="scientific">Pseudoxanthomonas winnipegensis</name>
    <dbReference type="NCBI Taxonomy" id="2480810"/>
    <lineage>
        <taxon>Bacteria</taxon>
        <taxon>Pseudomonadati</taxon>
        <taxon>Pseudomonadota</taxon>
        <taxon>Gammaproteobacteria</taxon>
        <taxon>Lysobacterales</taxon>
        <taxon>Lysobacteraceae</taxon>
        <taxon>Pseudoxanthomonas</taxon>
    </lineage>
</organism>
<name>A0ABY1WAD0_9GAMM</name>
<reference evidence="1 2" key="1">
    <citation type="submission" date="2019-02" db="EMBL/GenBank/DDBJ databases">
        <title>WGS of Pseudoxanthomonas species novum from clinical isolates.</title>
        <authorList>
            <person name="Bernier A.-M."/>
            <person name="Bernard K."/>
            <person name="Vachon A."/>
        </authorList>
    </citation>
    <scope>NUCLEOTIDE SEQUENCE [LARGE SCALE GENOMIC DNA]</scope>
    <source>
        <strain evidence="2">NML 170316</strain>
    </source>
</reference>
<dbReference type="Proteomes" id="UP000293089">
    <property type="component" value="Unassembled WGS sequence"/>
</dbReference>
<keyword evidence="2" id="KW-1185">Reference proteome</keyword>
<evidence type="ECO:0000313" key="2">
    <source>
        <dbReference type="Proteomes" id="UP000293089"/>
    </source>
</evidence>
<proteinExistence type="predicted"/>
<sequence>MKEFVFPTNQRELLIAARGTESQAAFARTLGVDRSCLCRYESEKLGAPTTVLNYCLSKVAEQVRSGSGSALHEALQLLRQAASAVEYAALEEQSASKKSMKRARRAG</sequence>